<dbReference type="GO" id="GO:0003954">
    <property type="term" value="F:NADH dehydrogenase activity"/>
    <property type="evidence" value="ECO:0007669"/>
    <property type="project" value="TreeGrafter"/>
</dbReference>
<dbReference type="PANTHER" id="PTHR43105">
    <property type="entry name" value="RESPIRATORY NITRATE REDUCTASE"/>
    <property type="match status" value="1"/>
</dbReference>
<dbReference type="InterPro" id="IPR027467">
    <property type="entry name" value="MopterinOxRdtase_cofactor_BS"/>
</dbReference>
<comment type="caution">
    <text evidence="8">The sequence shown here is derived from an EMBL/GenBank/DDBJ whole genome shotgun (WGS) entry which is preliminary data.</text>
</comment>
<evidence type="ECO:0000256" key="4">
    <source>
        <dbReference type="ARBA" id="ARBA00023002"/>
    </source>
</evidence>
<dbReference type="InterPro" id="IPR006963">
    <property type="entry name" value="Mopterin_OxRdtase_4Fe-4S_dom"/>
</dbReference>
<dbReference type="SUPFAM" id="SSF53706">
    <property type="entry name" value="Formate dehydrogenase/DMSO reductase, domains 1-3"/>
    <property type="match status" value="1"/>
</dbReference>
<protein>
    <recommendedName>
        <fullName evidence="7">4Fe-4S Mo/W bis-MGD-type domain-containing protein</fullName>
    </recommendedName>
</protein>
<evidence type="ECO:0000259" key="7">
    <source>
        <dbReference type="PROSITE" id="PS51669"/>
    </source>
</evidence>
<dbReference type="AlphaFoldDB" id="A0A8T3VSA6"/>
<keyword evidence="5" id="KW-0408">Iron</keyword>
<name>A0A8T3VSA6_9EURY</name>
<keyword evidence="4" id="KW-0560">Oxidoreductase</keyword>
<dbReference type="Gene3D" id="3.30.200.210">
    <property type="match status" value="1"/>
</dbReference>
<evidence type="ECO:0000256" key="6">
    <source>
        <dbReference type="ARBA" id="ARBA00023014"/>
    </source>
</evidence>
<dbReference type="Pfam" id="PF04879">
    <property type="entry name" value="Molybdop_Fe4S4"/>
    <property type="match status" value="1"/>
</dbReference>
<dbReference type="Gene3D" id="3.40.50.740">
    <property type="match status" value="1"/>
</dbReference>
<sequence length="341" mass="37312">MLEIKHTLCPSCSVGCGVNVVLHNGDVVGTYPYKRHQVNEGKNCLNGRNSIEIYKSKLETPLISNASVNFDKVIDEISGELKSCDSDKITVVCSGNNSVEEAEMIKDFAESNNYNIAFYADNFVNLNADVASYEDIENASNIIVIGDVLYDNPLIGRRIVHAKKNGANIYSCVQDKSVTANVSDEIFDSIEATLDKVDDSSVIVFNTIESGADLEKIYGADCKALPVFSKCNSKGVSSIIDPISKEDLIELLDKTDVLLIFNDDIVSEIDYDFGSISTLITLVPCLNSTSEVSKIVVPIKSWIENDGSFVNSMGETQNFKAAIESESLSEVEIIEKIQNKL</sequence>
<dbReference type="GO" id="GO:0046872">
    <property type="term" value="F:metal ion binding"/>
    <property type="evidence" value="ECO:0007669"/>
    <property type="project" value="UniProtKB-KW"/>
</dbReference>
<keyword evidence="3" id="KW-0479">Metal-binding</keyword>
<dbReference type="Proteomes" id="UP000713479">
    <property type="component" value="Unassembled WGS sequence"/>
</dbReference>
<dbReference type="PANTHER" id="PTHR43105:SF14">
    <property type="entry name" value="FORMATE DEHYDROGENASE H"/>
    <property type="match status" value="1"/>
</dbReference>
<evidence type="ECO:0000256" key="5">
    <source>
        <dbReference type="ARBA" id="ARBA00023004"/>
    </source>
</evidence>
<comment type="similarity">
    <text evidence="1">Belongs to the prokaryotic molybdopterin-containing oxidoreductase family.</text>
</comment>
<evidence type="ECO:0000313" key="8">
    <source>
        <dbReference type="EMBL" id="MBE6510835.1"/>
    </source>
</evidence>
<dbReference type="GO" id="GO:0022904">
    <property type="term" value="P:respiratory electron transport chain"/>
    <property type="evidence" value="ECO:0007669"/>
    <property type="project" value="TreeGrafter"/>
</dbReference>
<evidence type="ECO:0000256" key="2">
    <source>
        <dbReference type="ARBA" id="ARBA00022485"/>
    </source>
</evidence>
<dbReference type="CDD" id="cd00368">
    <property type="entry name" value="Molybdopterin-Binding"/>
    <property type="match status" value="1"/>
</dbReference>
<accession>A0A8T3VSA6</accession>
<dbReference type="GO" id="GO:0051539">
    <property type="term" value="F:4 iron, 4 sulfur cluster binding"/>
    <property type="evidence" value="ECO:0007669"/>
    <property type="project" value="UniProtKB-KW"/>
</dbReference>
<dbReference type="GO" id="GO:0016020">
    <property type="term" value="C:membrane"/>
    <property type="evidence" value="ECO:0007669"/>
    <property type="project" value="TreeGrafter"/>
</dbReference>
<gene>
    <name evidence="8" type="ORF">E7Z74_06180</name>
</gene>
<feature type="domain" description="4Fe-4S Mo/W bis-MGD-type" evidence="7">
    <location>
        <begin position="2"/>
        <end position="58"/>
    </location>
</feature>
<dbReference type="SMART" id="SM00926">
    <property type="entry name" value="Molybdop_Fe4S4"/>
    <property type="match status" value="1"/>
</dbReference>
<keyword evidence="6" id="KW-0411">Iron-sulfur</keyword>
<evidence type="ECO:0000313" key="9">
    <source>
        <dbReference type="Proteomes" id="UP000713479"/>
    </source>
</evidence>
<dbReference type="PROSITE" id="PS51669">
    <property type="entry name" value="4FE4S_MOW_BIS_MGD"/>
    <property type="match status" value="1"/>
</dbReference>
<reference evidence="8" key="1">
    <citation type="submission" date="2019-04" db="EMBL/GenBank/DDBJ databases">
        <title>Evolution of Biomass-Degrading Anaerobic Consortia Revealed by Metagenomics.</title>
        <authorList>
            <person name="Peng X."/>
        </authorList>
    </citation>
    <scope>NUCLEOTIDE SEQUENCE</scope>
    <source>
        <strain evidence="8">SIG13</strain>
    </source>
</reference>
<dbReference type="EMBL" id="SUTF01000007">
    <property type="protein sequence ID" value="MBE6510835.1"/>
    <property type="molecule type" value="Genomic_DNA"/>
</dbReference>
<organism evidence="8 9">
    <name type="scientific">Methanobrevibacter millerae</name>
    <dbReference type="NCBI Taxonomy" id="230361"/>
    <lineage>
        <taxon>Archaea</taxon>
        <taxon>Methanobacteriati</taxon>
        <taxon>Methanobacteriota</taxon>
        <taxon>Methanomada group</taxon>
        <taxon>Methanobacteria</taxon>
        <taxon>Methanobacteriales</taxon>
        <taxon>Methanobacteriaceae</taxon>
        <taxon>Methanobrevibacter</taxon>
    </lineage>
</organism>
<keyword evidence="2" id="KW-0004">4Fe-4S</keyword>
<proteinExistence type="inferred from homology"/>
<dbReference type="PROSITE" id="PS00551">
    <property type="entry name" value="MOLYBDOPTERIN_PROK_1"/>
    <property type="match status" value="1"/>
</dbReference>
<dbReference type="InterPro" id="IPR050123">
    <property type="entry name" value="Prok_molybdopt-oxidoreductase"/>
</dbReference>
<evidence type="ECO:0000256" key="3">
    <source>
        <dbReference type="ARBA" id="ARBA00022723"/>
    </source>
</evidence>
<evidence type="ECO:0000256" key="1">
    <source>
        <dbReference type="ARBA" id="ARBA00010312"/>
    </source>
</evidence>